<dbReference type="Pfam" id="PF16549">
    <property type="entry name" value="T2SSS_2"/>
    <property type="match status" value="1"/>
</dbReference>
<feature type="chain" id="PRO_5020385952" description="Lipoprotein" evidence="1">
    <location>
        <begin position="24"/>
        <end position="133"/>
    </location>
</feature>
<dbReference type="Proteomes" id="UP000294166">
    <property type="component" value="Unassembled WGS sequence"/>
</dbReference>
<dbReference type="AlphaFoldDB" id="A0A4Q5KVZ9"/>
<evidence type="ECO:0000313" key="3">
    <source>
        <dbReference type="EMBL" id="RYU65286.1"/>
    </source>
</evidence>
<dbReference type="RefSeq" id="WP_130047429.1">
    <property type="nucleotide sequence ID" value="NZ_SEZK01000006.1"/>
</dbReference>
<evidence type="ECO:0008006" key="6">
    <source>
        <dbReference type="Google" id="ProtNLM"/>
    </source>
</evidence>
<gene>
    <name evidence="3" type="ORF">ERW53_06755</name>
    <name evidence="2" type="ORF">ERW57_05600</name>
</gene>
<evidence type="ECO:0000313" key="2">
    <source>
        <dbReference type="EMBL" id="RYU52888.1"/>
    </source>
</evidence>
<dbReference type="EMBL" id="SEZK01000006">
    <property type="protein sequence ID" value="RYU52888.1"/>
    <property type="molecule type" value="Genomic_DNA"/>
</dbReference>
<accession>A0A4Q5KVZ9</accession>
<evidence type="ECO:0000313" key="4">
    <source>
        <dbReference type="Proteomes" id="UP000294063"/>
    </source>
</evidence>
<keyword evidence="1" id="KW-0732">Signal</keyword>
<dbReference type="PROSITE" id="PS51257">
    <property type="entry name" value="PROKAR_LIPOPROTEIN"/>
    <property type="match status" value="1"/>
</dbReference>
<comment type="caution">
    <text evidence="2">The sequence shown here is derived from an EMBL/GenBank/DDBJ whole genome shotgun (WGS) entry which is preliminary data.</text>
</comment>
<keyword evidence="5" id="KW-1185">Reference proteome</keyword>
<sequence>MFICRVFLFLFLLCSLLSCSSKINNKLIFSLTNYRADIISKYLPYKVGSVTLLSVTAVNDRVNIYVMVSKYINIKRLLYNVTVRFCENIETRGLLNRGVSYRIVILNTKKTKELEHVITLNLCAKNSDFNEPT</sequence>
<organism evidence="2 4">
    <name type="scientific">Aliivibrio finisterrensis</name>
    <dbReference type="NCBI Taxonomy" id="511998"/>
    <lineage>
        <taxon>Bacteria</taxon>
        <taxon>Pseudomonadati</taxon>
        <taxon>Pseudomonadota</taxon>
        <taxon>Gammaproteobacteria</taxon>
        <taxon>Vibrionales</taxon>
        <taxon>Vibrionaceae</taxon>
        <taxon>Aliivibrio</taxon>
    </lineage>
</organism>
<protein>
    <recommendedName>
        <fullName evidence="6">Lipoprotein</fullName>
    </recommendedName>
</protein>
<dbReference type="InterPro" id="IPR016502">
    <property type="entry name" value="T2SSS_2"/>
</dbReference>
<evidence type="ECO:0000256" key="1">
    <source>
        <dbReference type="SAM" id="SignalP"/>
    </source>
</evidence>
<feature type="signal peptide" evidence="1">
    <location>
        <begin position="1"/>
        <end position="23"/>
    </location>
</feature>
<dbReference type="EMBL" id="SEZN01000009">
    <property type="protein sequence ID" value="RYU65286.1"/>
    <property type="molecule type" value="Genomic_DNA"/>
</dbReference>
<dbReference type="Gene3D" id="3.30.300.250">
    <property type="match status" value="1"/>
</dbReference>
<proteinExistence type="predicted"/>
<dbReference type="Proteomes" id="UP000294063">
    <property type="component" value="Unassembled WGS sequence"/>
</dbReference>
<name>A0A4Q5KVZ9_9GAMM</name>
<reference evidence="4 5" key="1">
    <citation type="submission" date="2019-02" db="EMBL/GenBank/DDBJ databases">
        <title>Genome sequences of Aliivibrio finisterrensis strains from farmed Atlantic salmon.</title>
        <authorList>
            <person name="Bowman J.P."/>
        </authorList>
    </citation>
    <scope>NUCLEOTIDE SEQUENCE [LARGE SCALE GENOMIC DNA]</scope>
    <source>
        <strain evidence="3 5">A21</strain>
        <strain evidence="2 4">A46</strain>
    </source>
</reference>
<evidence type="ECO:0000313" key="5">
    <source>
        <dbReference type="Proteomes" id="UP000294166"/>
    </source>
</evidence>